<comment type="caution">
    <text evidence="1">The sequence shown here is derived from an EMBL/GenBank/DDBJ whole genome shotgun (WGS) entry which is preliminary data.</text>
</comment>
<keyword evidence="2" id="KW-1185">Reference proteome</keyword>
<protein>
    <submittedName>
        <fullName evidence="1">Uncharacterized protein</fullName>
    </submittedName>
</protein>
<dbReference type="EMBL" id="JBHSLU010000012">
    <property type="protein sequence ID" value="MFC5505121.1"/>
    <property type="molecule type" value="Genomic_DNA"/>
</dbReference>
<evidence type="ECO:0000313" key="1">
    <source>
        <dbReference type="EMBL" id="MFC5505121.1"/>
    </source>
</evidence>
<dbReference type="Proteomes" id="UP001596060">
    <property type="component" value="Unassembled WGS sequence"/>
</dbReference>
<gene>
    <name evidence="1" type="ORF">ACFPN9_07615</name>
</gene>
<reference evidence="2" key="1">
    <citation type="journal article" date="2019" name="Int. J. Syst. Evol. Microbiol.">
        <title>The Global Catalogue of Microorganisms (GCM) 10K type strain sequencing project: providing services to taxonomists for standard genome sequencing and annotation.</title>
        <authorList>
            <consortium name="The Broad Institute Genomics Platform"/>
            <consortium name="The Broad Institute Genome Sequencing Center for Infectious Disease"/>
            <person name="Wu L."/>
            <person name="Ma J."/>
        </authorList>
    </citation>
    <scope>NUCLEOTIDE SEQUENCE [LARGE SCALE GENOMIC DNA]</scope>
    <source>
        <strain evidence="2">CCUG 43117</strain>
    </source>
</reference>
<dbReference type="RefSeq" id="WP_377816192.1">
    <property type="nucleotide sequence ID" value="NZ_JBHSLU010000012.1"/>
</dbReference>
<organism evidence="1 2">
    <name type="scientific">Bosea massiliensis</name>
    <dbReference type="NCBI Taxonomy" id="151419"/>
    <lineage>
        <taxon>Bacteria</taxon>
        <taxon>Pseudomonadati</taxon>
        <taxon>Pseudomonadota</taxon>
        <taxon>Alphaproteobacteria</taxon>
        <taxon>Hyphomicrobiales</taxon>
        <taxon>Boseaceae</taxon>
        <taxon>Bosea</taxon>
    </lineage>
</organism>
<proteinExistence type="predicted"/>
<accession>A0ABW0NYT4</accession>
<sequence>MTDRKTLDILQGIAAAMDKGLGGAGFAVLVFKIGEPNLCNYVSNVDRDAMKAAMLEVIARWEGRAHDAPVEVQ</sequence>
<evidence type="ECO:0000313" key="2">
    <source>
        <dbReference type="Proteomes" id="UP001596060"/>
    </source>
</evidence>
<name>A0ABW0NYT4_9HYPH</name>